<dbReference type="InterPro" id="IPR036895">
    <property type="entry name" value="Uracil-DNA_glycosylase-like_sf"/>
</dbReference>
<reference evidence="1" key="1">
    <citation type="submission" date="2022-10" db="EMBL/GenBank/DDBJ databases">
        <title>Rhodococcus sp.75.</title>
        <authorList>
            <person name="Sun M."/>
        </authorList>
    </citation>
    <scope>NUCLEOTIDE SEQUENCE</scope>
    <source>
        <strain evidence="1">75</strain>
    </source>
</reference>
<organism evidence="1 2">
    <name type="scientific">Rhodococcus antarcticus</name>
    <dbReference type="NCBI Taxonomy" id="2987751"/>
    <lineage>
        <taxon>Bacteria</taxon>
        <taxon>Bacillati</taxon>
        <taxon>Actinomycetota</taxon>
        <taxon>Actinomycetes</taxon>
        <taxon>Mycobacteriales</taxon>
        <taxon>Nocardiaceae</taxon>
        <taxon>Rhodococcus</taxon>
    </lineage>
</organism>
<dbReference type="RefSeq" id="WP_265382568.1">
    <property type="nucleotide sequence ID" value="NZ_CP110615.1"/>
</dbReference>
<dbReference type="EMBL" id="CP110615">
    <property type="protein sequence ID" value="UZJ24461.1"/>
    <property type="molecule type" value="Genomic_DNA"/>
</dbReference>
<proteinExistence type="predicted"/>
<protein>
    <recommendedName>
        <fullName evidence="3">Uracil DNA glycosylase superfamily protein</fullName>
    </recommendedName>
</protein>
<evidence type="ECO:0000313" key="2">
    <source>
        <dbReference type="Proteomes" id="UP001164965"/>
    </source>
</evidence>
<accession>A0ABY6NZL4</accession>
<name>A0ABY6NZL4_9NOCA</name>
<dbReference type="SUPFAM" id="SSF52141">
    <property type="entry name" value="Uracil-DNA glycosylase-like"/>
    <property type="match status" value="1"/>
</dbReference>
<sequence>MRRMTDAAFRDKQLAGTTEPHVAPVNALVDALRDREGRGTVPHLAPLHGGTGSLLLVLLPGPGSADGLLCVENDDPASVELSSAFSGLGIPPSTYTLWNAYPWATGDRVDDEHVTAGVDPLLRVVDLLPELQLVLLCGRTAQSSWVHALKRRPYLERSVATVVAAEPGTDPATNQAAYTEAQQLLWTL</sequence>
<evidence type="ECO:0008006" key="3">
    <source>
        <dbReference type="Google" id="ProtNLM"/>
    </source>
</evidence>
<keyword evidence="2" id="KW-1185">Reference proteome</keyword>
<evidence type="ECO:0000313" key="1">
    <source>
        <dbReference type="EMBL" id="UZJ24461.1"/>
    </source>
</evidence>
<gene>
    <name evidence="1" type="ORF">RHODO2019_15155</name>
</gene>
<dbReference type="Proteomes" id="UP001164965">
    <property type="component" value="Chromosome"/>
</dbReference>